<dbReference type="KEGG" id="tbd:Tbd_2421"/>
<keyword evidence="2" id="KW-1185">Reference proteome</keyword>
<dbReference type="RefSeq" id="WP_011312933.1">
    <property type="nucleotide sequence ID" value="NC_007404.1"/>
</dbReference>
<sequence length="237" mass="26484">MSSADLLAPYRGPLTVEQVATGMNAATANARRLAQDARLLLANKRWPTAASLAALSIEESGKVVILRRFVTANTDDIKRLWKEYRTHTKKNINWILPELVAKGARRLEDFKPIVDSASDHPDILDAMKQIGFYTDCLGKTNWSRPTEVVDETLAKNLVNAAEVLSPDRNISVRELELWAEHMGPVWNKNLDWMKQALVNWYGAMQAEGLMPAGSNKMQAFVKEGLATDQAKQIGREV</sequence>
<dbReference type="Pfam" id="PF18728">
    <property type="entry name" value="HEPN_AbiV"/>
    <property type="match status" value="1"/>
</dbReference>
<dbReference type="AlphaFoldDB" id="Q3SES7"/>
<dbReference type="Proteomes" id="UP000008291">
    <property type="component" value="Chromosome"/>
</dbReference>
<organism evidence="1 2">
    <name type="scientific">Thiobacillus denitrificans (strain ATCC 25259 / T1)</name>
    <dbReference type="NCBI Taxonomy" id="292415"/>
    <lineage>
        <taxon>Bacteria</taxon>
        <taxon>Pseudomonadati</taxon>
        <taxon>Pseudomonadota</taxon>
        <taxon>Betaproteobacteria</taxon>
        <taxon>Nitrosomonadales</taxon>
        <taxon>Thiobacillaceae</taxon>
        <taxon>Thiobacillus</taxon>
    </lineage>
</organism>
<dbReference type="STRING" id="292415.Tbd_2421"/>
<gene>
    <name evidence="1" type="ordered locus">Tbd_2421</name>
</gene>
<dbReference type="eggNOG" id="ENOG502ZK8B">
    <property type="taxonomic scope" value="Bacteria"/>
</dbReference>
<name>Q3SES7_THIDA</name>
<evidence type="ECO:0008006" key="3">
    <source>
        <dbReference type="Google" id="ProtNLM"/>
    </source>
</evidence>
<proteinExistence type="predicted"/>
<dbReference type="HOGENOM" id="CLU_1250226_0_0_4"/>
<evidence type="ECO:0000313" key="2">
    <source>
        <dbReference type="Proteomes" id="UP000008291"/>
    </source>
</evidence>
<protein>
    <recommendedName>
        <fullName evidence="3">AbiV family abortive infection protein</fullName>
    </recommendedName>
</protein>
<dbReference type="NCBIfam" id="TIGR04498">
    <property type="entry name" value="AbiV_defense"/>
    <property type="match status" value="1"/>
</dbReference>
<dbReference type="EMBL" id="CP000116">
    <property type="protein sequence ID" value="AAZ98374.1"/>
    <property type="molecule type" value="Genomic_DNA"/>
</dbReference>
<dbReference type="InterPro" id="IPR030987">
    <property type="entry name" value="AbiV"/>
</dbReference>
<reference evidence="1 2" key="1">
    <citation type="journal article" date="2006" name="J. Bacteriol.">
        <title>The genome sequence of the obligately chemolithoautotrophic, facultatively anaerobic bacterium Thiobacillus denitrificans.</title>
        <authorList>
            <person name="Beller H.R."/>
            <person name="Chain P.S."/>
            <person name="Letain T.E."/>
            <person name="Chakicherla A."/>
            <person name="Larimer F.W."/>
            <person name="Richardson P.M."/>
            <person name="Coleman M.A."/>
            <person name="Wood A.P."/>
            <person name="Kelly D.P."/>
        </authorList>
    </citation>
    <scope>NUCLEOTIDE SEQUENCE [LARGE SCALE GENOMIC DNA]</scope>
    <source>
        <strain evidence="1 2">ATCC 25259</strain>
    </source>
</reference>
<evidence type="ECO:0000313" key="1">
    <source>
        <dbReference type="EMBL" id="AAZ98374.1"/>
    </source>
</evidence>
<dbReference type="DNASU" id="3673931"/>
<accession>Q3SES7</accession>